<proteinExistence type="predicted"/>
<accession>A0A5B7TTV5</accession>
<evidence type="ECO:0000313" key="1">
    <source>
        <dbReference type="EMBL" id="QCX38644.1"/>
    </source>
</evidence>
<reference evidence="1 2" key="1">
    <citation type="submission" date="2019-05" db="EMBL/GenBank/DDBJ databases">
        <title>Algicella ahnfeltiae gen. nov., sp. nov., a novel marine bacterium of the family Flavobacteriaceae isolated from a red alga.</title>
        <authorList>
            <person name="Nedashkovskaya O.I."/>
            <person name="Kukhlevskiy A.D."/>
            <person name="Kim S.-G."/>
            <person name="Zhukova N.V."/>
            <person name="Mikhailov V.V."/>
        </authorList>
    </citation>
    <scope>NUCLEOTIDE SEQUENCE [LARGE SCALE GENOMIC DNA]</scope>
    <source>
        <strain evidence="1 2">10Alg115</strain>
    </source>
</reference>
<dbReference type="KEGG" id="fbe:FF125_09445"/>
<protein>
    <submittedName>
        <fullName evidence="1">Uncharacterized protein</fullName>
    </submittedName>
</protein>
<name>A0A5B7TTV5_9FLAO</name>
<gene>
    <name evidence="1" type="ORF">FF125_09445</name>
</gene>
<organism evidence="1 2">
    <name type="scientific">Aureibaculum algae</name>
    <dbReference type="NCBI Taxonomy" id="2584122"/>
    <lineage>
        <taxon>Bacteria</taxon>
        <taxon>Pseudomonadati</taxon>
        <taxon>Bacteroidota</taxon>
        <taxon>Flavobacteriia</taxon>
        <taxon>Flavobacteriales</taxon>
        <taxon>Flavobacteriaceae</taxon>
        <taxon>Aureibaculum</taxon>
    </lineage>
</organism>
<dbReference type="AlphaFoldDB" id="A0A5B7TTV5"/>
<dbReference type="Proteomes" id="UP000306229">
    <property type="component" value="Chromosome"/>
</dbReference>
<dbReference type="EMBL" id="CP040749">
    <property type="protein sequence ID" value="QCX38644.1"/>
    <property type="molecule type" value="Genomic_DNA"/>
</dbReference>
<dbReference type="OrthoDB" id="3468002at2"/>
<sequence>MSDHYISIVSEKTNPTDAQELAKRIFSYLTEKKIIQKELSDCVLGSTGHRPAENFGAILEKQNEGFWDLKTNGVEIITERTVFENGGNGLEQVKCPNCGQNQIEENWENSLDHWYTKSDSDLVKCSNCSSKNSITKFDFKPNWGFGNFGLIFWNWGKFKSHFFTDLEKVIGTELKVVYGKL</sequence>
<evidence type="ECO:0000313" key="2">
    <source>
        <dbReference type="Proteomes" id="UP000306229"/>
    </source>
</evidence>
<keyword evidence="2" id="KW-1185">Reference proteome</keyword>
<dbReference type="RefSeq" id="WP_138949536.1">
    <property type="nucleotide sequence ID" value="NZ_CP040749.1"/>
</dbReference>